<dbReference type="PANTHER" id="PTHR48100:SF58">
    <property type="entry name" value="PE-PGRS FAMILY PROTEIN PE_PGRS11"/>
    <property type="match status" value="1"/>
</dbReference>
<dbReference type="InterPro" id="IPR050275">
    <property type="entry name" value="PGM_Phosphatase"/>
</dbReference>
<name>A0ABS4YMM2_9MICO</name>
<dbReference type="GO" id="GO:0004619">
    <property type="term" value="F:phosphoglycerate mutase activity"/>
    <property type="evidence" value="ECO:0007669"/>
    <property type="project" value="UniProtKB-EC"/>
</dbReference>
<dbReference type="EMBL" id="JAGIOC010000001">
    <property type="protein sequence ID" value="MBP2409760.1"/>
    <property type="molecule type" value="Genomic_DNA"/>
</dbReference>
<reference evidence="1 2" key="1">
    <citation type="submission" date="2021-03" db="EMBL/GenBank/DDBJ databases">
        <title>Sequencing the genomes of 1000 actinobacteria strains.</title>
        <authorList>
            <person name="Klenk H.-P."/>
        </authorList>
    </citation>
    <scope>NUCLEOTIDE SEQUENCE [LARGE SCALE GENOMIC DNA]</scope>
    <source>
        <strain evidence="1 2">DSM 14564</strain>
    </source>
</reference>
<dbReference type="EC" id="5.4.2.12" evidence="1"/>
<dbReference type="InterPro" id="IPR001345">
    <property type="entry name" value="PG/BPGM_mutase_AS"/>
</dbReference>
<dbReference type="Pfam" id="PF00300">
    <property type="entry name" value="His_Phos_1"/>
    <property type="match status" value="1"/>
</dbReference>
<comment type="caution">
    <text evidence="1">The sequence shown here is derived from an EMBL/GenBank/DDBJ whole genome shotgun (WGS) entry which is preliminary data.</text>
</comment>
<keyword evidence="2" id="KW-1185">Reference proteome</keyword>
<accession>A0ABS4YMM2</accession>
<dbReference type="SUPFAM" id="SSF53254">
    <property type="entry name" value="Phosphoglycerate mutase-like"/>
    <property type="match status" value="1"/>
</dbReference>
<dbReference type="RefSeq" id="WP_209892292.1">
    <property type="nucleotide sequence ID" value="NZ_BAAAJV010000025.1"/>
</dbReference>
<dbReference type="CDD" id="cd07067">
    <property type="entry name" value="HP_PGM_like"/>
    <property type="match status" value="1"/>
</dbReference>
<dbReference type="PANTHER" id="PTHR48100">
    <property type="entry name" value="BROAD-SPECIFICITY PHOSPHATASE YOR283W-RELATED"/>
    <property type="match status" value="1"/>
</dbReference>
<organism evidence="1 2">
    <name type="scientific">Brachybacterium fresconis</name>
    <dbReference type="NCBI Taxonomy" id="173363"/>
    <lineage>
        <taxon>Bacteria</taxon>
        <taxon>Bacillati</taxon>
        <taxon>Actinomycetota</taxon>
        <taxon>Actinomycetes</taxon>
        <taxon>Micrococcales</taxon>
        <taxon>Dermabacteraceae</taxon>
        <taxon>Brachybacterium</taxon>
    </lineage>
</organism>
<dbReference type="Gene3D" id="3.40.50.1240">
    <property type="entry name" value="Phosphoglycerate mutase-like"/>
    <property type="match status" value="1"/>
</dbReference>
<sequence>MRLLLIRHGQTPSNVRGALDTARPGPGLTDLGCEQARAVPEALTGEEIAGLYVSPLLRTQQTAAPLASARGLTAEVTEGLEEIAAGDHEMGRDHAAVAAYQENLVRWAEGDLDHAIPGGEDGHTFFGRYDAALRTIAAQHPEEATVAVVSHGAAIRIYATVAAGLDLETLDDQPLYNTGMVVLSGNPDHGWELSSWINDPVGGAHLRGDTRHDVTADDTTDAVQDVTDDA</sequence>
<dbReference type="InterPro" id="IPR013078">
    <property type="entry name" value="His_Pase_superF_clade-1"/>
</dbReference>
<dbReference type="PROSITE" id="PS00175">
    <property type="entry name" value="PG_MUTASE"/>
    <property type="match status" value="1"/>
</dbReference>
<protein>
    <submittedName>
        <fullName evidence="1">Phosphoglycerate mutase</fullName>
        <ecNumber evidence="1">5.4.2.12</ecNumber>
    </submittedName>
</protein>
<evidence type="ECO:0000313" key="1">
    <source>
        <dbReference type="EMBL" id="MBP2409760.1"/>
    </source>
</evidence>
<keyword evidence="1" id="KW-0413">Isomerase</keyword>
<evidence type="ECO:0000313" key="2">
    <source>
        <dbReference type="Proteomes" id="UP000698222"/>
    </source>
</evidence>
<dbReference type="InterPro" id="IPR029033">
    <property type="entry name" value="His_PPase_superfam"/>
</dbReference>
<proteinExistence type="predicted"/>
<dbReference type="Proteomes" id="UP000698222">
    <property type="component" value="Unassembled WGS sequence"/>
</dbReference>
<dbReference type="SMART" id="SM00855">
    <property type="entry name" value="PGAM"/>
    <property type="match status" value="1"/>
</dbReference>
<gene>
    <name evidence="1" type="ORF">JOF44_002663</name>
</gene>